<dbReference type="SUPFAM" id="SSF53850">
    <property type="entry name" value="Periplasmic binding protein-like II"/>
    <property type="match status" value="1"/>
</dbReference>
<feature type="signal peptide" evidence="9">
    <location>
        <begin position="1"/>
        <end position="37"/>
    </location>
</feature>
<dbReference type="eggNOG" id="COG1653">
    <property type="taxonomic scope" value="Bacteria"/>
</dbReference>
<keyword evidence="6" id="KW-0564">Palmitate</keyword>
<evidence type="ECO:0000256" key="4">
    <source>
        <dbReference type="ARBA" id="ARBA00022729"/>
    </source>
</evidence>
<dbReference type="PIRSF" id="PIRSF035859">
    <property type="entry name" value="ABC_tp_sb"/>
    <property type="match status" value="1"/>
</dbReference>
<evidence type="ECO:0000256" key="3">
    <source>
        <dbReference type="ARBA" id="ARBA00022475"/>
    </source>
</evidence>
<reference evidence="10 11" key="1">
    <citation type="journal article" date="2011" name="Stand. Genomic Sci.">
        <title>Complete genome sequence of the halophilic and highly halotolerant Chromohalobacter salexigens type strain (1H11(T)).</title>
        <authorList>
            <person name="Copeland A."/>
            <person name="O'Connor K."/>
            <person name="Lucas S."/>
            <person name="Lapidus A."/>
            <person name="Berry K.W."/>
            <person name="Detter J.C."/>
            <person name="Del Rio T.G."/>
            <person name="Hammon N."/>
            <person name="Dalin E."/>
            <person name="Tice H."/>
            <person name="Pitluck S."/>
            <person name="Bruce D."/>
            <person name="Goodwin L."/>
            <person name="Han C."/>
            <person name="Tapia R."/>
            <person name="Saunders E."/>
            <person name="Schmutz J."/>
            <person name="Brettin T."/>
            <person name="Larimer F."/>
            <person name="Land M."/>
            <person name="Hauser L."/>
            <person name="Vargas C."/>
            <person name="Nieto J.J."/>
            <person name="Kyrpides N.C."/>
            <person name="Ivanova N."/>
            <person name="Goker M."/>
            <person name="Klenk H.P."/>
            <person name="Csonka L.N."/>
            <person name="Woyke T."/>
        </authorList>
    </citation>
    <scope>NUCLEOTIDE SEQUENCE [LARGE SCALE GENOMIC DNA]</scope>
    <source>
        <strain evidence="11">ATCC BAA-138 / DSM 3043 / CIP 106854 / NCIMB 13768 / 1H11</strain>
    </source>
</reference>
<dbReference type="Proteomes" id="UP000000239">
    <property type="component" value="Chromosome"/>
</dbReference>
<dbReference type="EMBL" id="CP000285">
    <property type="protein sequence ID" value="ABE59440.1"/>
    <property type="molecule type" value="Genomic_DNA"/>
</dbReference>
<name>Q1QVR8_CHRI1</name>
<evidence type="ECO:0000313" key="11">
    <source>
        <dbReference type="Proteomes" id="UP000000239"/>
    </source>
</evidence>
<evidence type="ECO:0000256" key="8">
    <source>
        <dbReference type="SAM" id="MobiDB-lite"/>
    </source>
</evidence>
<dbReference type="PANTHER" id="PTHR43649">
    <property type="entry name" value="ARABINOSE-BINDING PROTEIN-RELATED"/>
    <property type="match status" value="1"/>
</dbReference>
<keyword evidence="3" id="KW-1003">Cell membrane</keyword>
<keyword evidence="11" id="KW-1185">Reference proteome</keyword>
<dbReference type="InterPro" id="IPR014597">
    <property type="entry name" value="ABC_tp_sb"/>
</dbReference>
<feature type="region of interest" description="Disordered" evidence="8">
    <location>
        <begin position="551"/>
        <end position="575"/>
    </location>
</feature>
<dbReference type="InterPro" id="IPR006059">
    <property type="entry name" value="SBP"/>
</dbReference>
<dbReference type="PANTHER" id="PTHR43649:SF33">
    <property type="entry name" value="POLYGALACTURONAN_RHAMNOGALACTURONAN-BINDING PROTEIN YTCQ"/>
    <property type="match status" value="1"/>
</dbReference>
<keyword evidence="4 9" id="KW-0732">Signal</keyword>
<dbReference type="Gene3D" id="3.40.190.10">
    <property type="entry name" value="Periplasmic binding protein-like II"/>
    <property type="match status" value="2"/>
</dbReference>
<evidence type="ECO:0000256" key="2">
    <source>
        <dbReference type="ARBA" id="ARBA00008520"/>
    </source>
</evidence>
<dbReference type="GO" id="GO:0022857">
    <property type="term" value="F:transmembrane transporter activity"/>
    <property type="evidence" value="ECO:0007669"/>
    <property type="project" value="InterPro"/>
</dbReference>
<dbReference type="AlphaFoldDB" id="Q1QVR8"/>
<dbReference type="STRING" id="290398.Csal_2089"/>
<evidence type="ECO:0000256" key="9">
    <source>
        <dbReference type="SAM" id="SignalP"/>
    </source>
</evidence>
<evidence type="ECO:0000313" key="10">
    <source>
        <dbReference type="EMBL" id="ABE59440.1"/>
    </source>
</evidence>
<dbReference type="InterPro" id="IPR050490">
    <property type="entry name" value="Bact_solute-bd_prot1"/>
</dbReference>
<feature type="region of interest" description="Disordered" evidence="8">
    <location>
        <begin position="377"/>
        <end position="396"/>
    </location>
</feature>
<comment type="subcellular location">
    <subcellularLocation>
        <location evidence="1">Periplasm</location>
    </subcellularLocation>
</comment>
<gene>
    <name evidence="10" type="ordered locus">Csal_2089</name>
</gene>
<accession>Q1QVR8</accession>
<keyword evidence="5" id="KW-0472">Membrane</keyword>
<evidence type="ECO:0000256" key="7">
    <source>
        <dbReference type="ARBA" id="ARBA00023288"/>
    </source>
</evidence>
<evidence type="ECO:0000256" key="1">
    <source>
        <dbReference type="ARBA" id="ARBA00004418"/>
    </source>
</evidence>
<feature type="chain" id="PRO_5004196459" evidence="9">
    <location>
        <begin position="38"/>
        <end position="593"/>
    </location>
</feature>
<dbReference type="GO" id="GO:0042597">
    <property type="term" value="C:periplasmic space"/>
    <property type="evidence" value="ECO:0007669"/>
    <property type="project" value="UniProtKB-SubCell"/>
</dbReference>
<proteinExistence type="inferred from homology"/>
<dbReference type="Pfam" id="PF01547">
    <property type="entry name" value="SBP_bac_1"/>
    <property type="match status" value="1"/>
</dbReference>
<keyword evidence="7" id="KW-0449">Lipoprotein</keyword>
<evidence type="ECO:0000256" key="5">
    <source>
        <dbReference type="ARBA" id="ARBA00023136"/>
    </source>
</evidence>
<organism evidence="10 11">
    <name type="scientific">Chromohalobacter israelensis (strain ATCC BAA-138 / DSM 3043 / CIP 106854 / NCIMB 13768 / 1H11)</name>
    <name type="common">Chromohalobacter salexigens</name>
    <dbReference type="NCBI Taxonomy" id="290398"/>
    <lineage>
        <taxon>Bacteria</taxon>
        <taxon>Pseudomonadati</taxon>
        <taxon>Pseudomonadota</taxon>
        <taxon>Gammaproteobacteria</taxon>
        <taxon>Oceanospirillales</taxon>
        <taxon>Halomonadaceae</taxon>
        <taxon>Chromohalobacter</taxon>
    </lineage>
</organism>
<sequence length="593" mass="66787">MSRTGRQQNHEVNMKHTTMRLSLLAAGVMLASGGLHADDQDTRAIAERLVDEHFQESTLTREEQIEELMWFAKAAEPFRGMDINTVAEGLTTHIYERDVLADAFTELTGIEVTHNIIGEGDVVNNMQTQMQSGRNIYDGYVNDTDSIGTHIRYGTTINLSDAMENEWADYTLPTLDLDDFIGLQYGTGPDGSVYQLPTQQFANLYWFRYDWFQREDLQKQFRELYGYDLGVPTNWTAYEDIAEFFTEHVGEIDGEKVYGHMDYGRRDPSLGWRFHDSWLSMAGMGSPGVPFGNPVDDWGIRVNEQSQPVGASVSRGGATNSPASVFAVTKMVDWLDKYAPPEASGMTFGEAGPVPAQGNVAQQIFWYTAFTADMTDPELPVTDEEGNPKWRMAPSPTGPYWEEGMKVGYQDVGAWTFFDSTPEDRRTAAWLFAQFTVSKTVSLEKLMAGLTPIRESDIFSEQMTEMAPKLGGLVEFYRSPNESNWTPSSTNVPDYPRMAPLWWQNLSPAVSGDISPKEALDNLARDLDNIMARLARAKVFDTYAPNLNEERDPQYWLDQPGSPKPKLDDEMPQGKTVPYDEMMEAWMAAGSRE</sequence>
<comment type="similarity">
    <text evidence="2">Belongs to the bacterial solute-binding protein 1 family.</text>
</comment>
<dbReference type="HOGENOM" id="CLU_039393_0_0_6"/>
<dbReference type="KEGG" id="csa:Csal_2089"/>
<evidence type="ECO:0000256" key="6">
    <source>
        <dbReference type="ARBA" id="ARBA00023139"/>
    </source>
</evidence>
<protein>
    <submittedName>
        <fullName evidence="10">Carbohydrate ABC transporter substrate-binding protein, CUT1 family</fullName>
    </submittedName>
</protein>